<evidence type="ECO:0000256" key="2">
    <source>
        <dbReference type="ARBA" id="ARBA00008627"/>
    </source>
</evidence>
<reference evidence="17" key="2">
    <citation type="submission" date="2017-05" db="EMBL/GenBank/DDBJ databases">
        <authorList>
            <consortium name="The Broad Institute Genomics Platform"/>
            <consortium name="The Broad Institute Genomic Center for Infectious Diseases"/>
            <person name="Earl A."/>
            <person name="Manson A."/>
            <person name="Schwartman J."/>
            <person name="Gilmore M."/>
            <person name="Abouelleil A."/>
            <person name="Cao P."/>
            <person name="Chapman S."/>
            <person name="Cusick C."/>
            <person name="Shea T."/>
            <person name="Young S."/>
            <person name="Neafsey D."/>
            <person name="Nusbaum C."/>
            <person name="Birren B."/>
        </authorList>
    </citation>
    <scope>NUCLEOTIDE SEQUENCE</scope>
    <source>
        <strain evidence="17">9E7_DIV0242</strain>
    </source>
</reference>
<feature type="transmembrane region" description="Helical" evidence="14">
    <location>
        <begin position="449"/>
        <end position="467"/>
    </location>
</feature>
<dbReference type="InterPro" id="IPR051211">
    <property type="entry name" value="PG_lysyltransferase"/>
</dbReference>
<evidence type="ECO:0000256" key="4">
    <source>
        <dbReference type="ARBA" id="ARBA00021546"/>
    </source>
</evidence>
<dbReference type="Proteomes" id="UP000195141">
    <property type="component" value="Chromosome"/>
</dbReference>
<comment type="catalytic activity">
    <reaction evidence="13 14">
        <text>L-lysyl-tRNA(Lys) + a 1,2-diacyl-sn-glycero-3-phospho-(1'-sn-glycerol) = a 1,2-diacyl-sn-glycero-3-phospho-1'-(3'-O-L-lysyl)-sn-glycerol + tRNA(Lys)</text>
        <dbReference type="Rhea" id="RHEA:10668"/>
        <dbReference type="Rhea" id="RHEA-COMP:9696"/>
        <dbReference type="Rhea" id="RHEA-COMP:9697"/>
        <dbReference type="ChEBI" id="CHEBI:64716"/>
        <dbReference type="ChEBI" id="CHEBI:75792"/>
        <dbReference type="ChEBI" id="CHEBI:78442"/>
        <dbReference type="ChEBI" id="CHEBI:78529"/>
        <dbReference type="EC" id="2.3.2.3"/>
    </reaction>
</comment>
<dbReference type="PANTHER" id="PTHR34697:SF2">
    <property type="entry name" value="PHOSPHATIDYLGLYCEROL LYSYLTRANSFERASE"/>
    <property type="match status" value="1"/>
</dbReference>
<feature type="transmembrane region" description="Helical" evidence="14">
    <location>
        <begin position="134"/>
        <end position="155"/>
    </location>
</feature>
<dbReference type="EC" id="2.3.2.3" evidence="3 14"/>
<evidence type="ECO:0000256" key="9">
    <source>
        <dbReference type="ARBA" id="ARBA00023098"/>
    </source>
</evidence>
<keyword evidence="9 14" id="KW-0443">Lipid metabolism</keyword>
<dbReference type="InterPro" id="IPR024320">
    <property type="entry name" value="LPG_synthase_C"/>
</dbReference>
<feature type="transmembrane region" description="Helical" evidence="14">
    <location>
        <begin position="88"/>
        <end position="114"/>
    </location>
</feature>
<dbReference type="GO" id="GO:0006629">
    <property type="term" value="P:lipid metabolic process"/>
    <property type="evidence" value="ECO:0007669"/>
    <property type="project" value="UniProtKB-KW"/>
</dbReference>
<evidence type="ECO:0000256" key="1">
    <source>
        <dbReference type="ARBA" id="ARBA00004651"/>
    </source>
</evidence>
<keyword evidence="18" id="KW-1185">Reference proteome</keyword>
<dbReference type="EMBL" id="NGMM01000001">
    <property type="protein sequence ID" value="OTP18722.1"/>
    <property type="molecule type" value="Genomic_DNA"/>
</dbReference>
<dbReference type="GO" id="GO:0005886">
    <property type="term" value="C:plasma membrane"/>
    <property type="evidence" value="ECO:0007669"/>
    <property type="project" value="UniProtKB-SubCell"/>
</dbReference>
<evidence type="ECO:0000256" key="3">
    <source>
        <dbReference type="ARBA" id="ARBA00012014"/>
    </source>
</evidence>
<organism evidence="16">
    <name type="scientific">Candidatus Enterococcus clewellii</name>
    <dbReference type="NCBI Taxonomy" id="1834193"/>
    <lineage>
        <taxon>Bacteria</taxon>
        <taxon>Bacillati</taxon>
        <taxon>Bacillota</taxon>
        <taxon>Bacilli</taxon>
        <taxon>Lactobacillales</taxon>
        <taxon>Enterococcaceae</taxon>
        <taxon>Enterococcus</taxon>
    </lineage>
</organism>
<reference evidence="16" key="1">
    <citation type="submission" date="2017-05" db="EMBL/GenBank/DDBJ databases">
        <title>The Genome Sequence of Enterococcus sp. 9E7_DIV0242.</title>
        <authorList>
            <consortium name="The Broad Institute Genomics Platform"/>
            <consortium name="The Broad Institute Genomic Center for Infectious Diseases"/>
            <person name="Earl A."/>
            <person name="Manson A."/>
            <person name="Schwartman J."/>
            <person name="Gilmore M."/>
            <person name="Abouelleil A."/>
            <person name="Cao P."/>
            <person name="Chapman S."/>
            <person name="Cusick C."/>
            <person name="Shea T."/>
            <person name="Young S."/>
            <person name="Neafsey D."/>
            <person name="Nusbaum C."/>
            <person name="Birren B."/>
        </authorList>
    </citation>
    <scope>NUCLEOTIDE SEQUENCE [LARGE SCALE GENOMIC DNA]</scope>
    <source>
        <strain evidence="16">9E7_DIV0242</strain>
    </source>
</reference>
<dbReference type="GO" id="GO:0046677">
    <property type="term" value="P:response to antibiotic"/>
    <property type="evidence" value="ECO:0007669"/>
    <property type="project" value="UniProtKB-KW"/>
</dbReference>
<feature type="domain" description="Phosphatidylglycerol lysyltransferase C-terminal" evidence="15">
    <location>
        <begin position="527"/>
        <end position="823"/>
    </location>
</feature>
<evidence type="ECO:0000313" key="17">
    <source>
        <dbReference type="EMBL" id="WYJ88781.1"/>
    </source>
</evidence>
<dbReference type="Pfam" id="PF03706">
    <property type="entry name" value="LPG_synthase_TM"/>
    <property type="match status" value="1"/>
</dbReference>
<comment type="function">
    <text evidence="14">Catalyzes the transfer of a lysyl group from L-lysyl-tRNA(Lys) to membrane-bound phosphatidylglycerol (PG), which produces lysylphosphatidylglycerol (LPG), a major component of the bacterial membrane with a positive net charge. LPG synthesis contributes to bacterial virulence as it is involved in the resistance mechanism against cationic antimicrobial peptides (CAMP) produces by the host's immune system (defensins, cathelicidins) and by the competing microorganisms.</text>
</comment>
<feature type="transmembrane region" description="Helical" evidence="14">
    <location>
        <begin position="788"/>
        <end position="808"/>
    </location>
</feature>
<feature type="transmembrane region" description="Helical" evidence="14">
    <location>
        <begin position="828"/>
        <end position="846"/>
    </location>
</feature>
<dbReference type="AlphaFoldDB" id="A0A242KC43"/>
<evidence type="ECO:0000313" key="18">
    <source>
        <dbReference type="Proteomes" id="UP000195141"/>
    </source>
</evidence>
<evidence type="ECO:0000259" key="15">
    <source>
        <dbReference type="Pfam" id="PF09924"/>
    </source>
</evidence>
<keyword evidence="11 14" id="KW-0046">Antibiotic resistance</keyword>
<dbReference type="EMBL" id="CP147247">
    <property type="protein sequence ID" value="WYJ88781.1"/>
    <property type="molecule type" value="Genomic_DNA"/>
</dbReference>
<dbReference type="OrthoDB" id="145485at2"/>
<dbReference type="RefSeq" id="WP_086347680.1">
    <property type="nucleotide sequence ID" value="NZ_CP147247.1"/>
</dbReference>
<proteinExistence type="inferred from homology"/>
<dbReference type="InterPro" id="IPR016181">
    <property type="entry name" value="Acyl_CoA_acyltransferase"/>
</dbReference>
<keyword evidence="10 14" id="KW-0472">Membrane</keyword>
<feature type="transmembrane region" description="Helical" evidence="14">
    <location>
        <begin position="276"/>
        <end position="299"/>
    </location>
</feature>
<keyword evidence="8 14" id="KW-1133">Transmembrane helix</keyword>
<evidence type="ECO:0000256" key="14">
    <source>
        <dbReference type="RuleBase" id="RU363042"/>
    </source>
</evidence>
<feature type="transmembrane region" description="Helical" evidence="14">
    <location>
        <begin position="200"/>
        <end position="221"/>
    </location>
</feature>
<comment type="similarity">
    <text evidence="2 14">Belongs to the LPG synthase family.</text>
</comment>
<keyword evidence="5" id="KW-1003">Cell membrane</keyword>
<evidence type="ECO:0000256" key="8">
    <source>
        <dbReference type="ARBA" id="ARBA00022989"/>
    </source>
</evidence>
<feature type="transmembrane region" description="Helical" evidence="14">
    <location>
        <begin position="412"/>
        <end position="428"/>
    </location>
</feature>
<name>A0A242KC43_9ENTE</name>
<reference evidence="17" key="3">
    <citation type="submission" date="2024-03" db="EMBL/GenBank/DDBJ databases">
        <title>The Genome Sequence of Enterococcus sp. DIV0242b.</title>
        <authorList>
            <consortium name="The Broad Institute Genomics Platform"/>
            <consortium name="The Broad Institute Microbial Omics Core"/>
            <consortium name="The Broad Institute Genomic Center for Infectious Diseases"/>
            <person name="Earl A."/>
            <person name="Manson A."/>
            <person name="Gilmore M."/>
            <person name="Schwartman J."/>
            <person name="Shea T."/>
            <person name="Abouelleil A."/>
            <person name="Cao P."/>
            <person name="Chapman S."/>
            <person name="Cusick C."/>
            <person name="Young S."/>
            <person name="Neafsey D."/>
            <person name="Nusbaum C."/>
            <person name="Birren B."/>
        </authorList>
    </citation>
    <scope>NUCLEOTIDE SEQUENCE</scope>
    <source>
        <strain evidence="17">9E7_DIV0242</strain>
    </source>
</reference>
<feature type="transmembrane region" description="Helical" evidence="14">
    <location>
        <begin position="325"/>
        <end position="347"/>
    </location>
</feature>
<evidence type="ECO:0000256" key="7">
    <source>
        <dbReference type="ARBA" id="ARBA00022692"/>
    </source>
</evidence>
<keyword evidence="6 14" id="KW-0808">Transferase</keyword>
<dbReference type="GO" id="GO:0050071">
    <property type="term" value="F:phosphatidylglycerol lysyltransferase activity"/>
    <property type="evidence" value="ECO:0007669"/>
    <property type="project" value="UniProtKB-EC"/>
</dbReference>
<keyword evidence="7 14" id="KW-0812">Transmembrane</keyword>
<feature type="transmembrane region" description="Helical" evidence="14">
    <location>
        <begin position="167"/>
        <end position="185"/>
    </location>
</feature>
<dbReference type="Pfam" id="PF09924">
    <property type="entry name" value="LPG_synthase_C"/>
    <property type="match status" value="1"/>
</dbReference>
<dbReference type="SUPFAM" id="SSF55729">
    <property type="entry name" value="Acyl-CoA N-acyltransferases (Nat)"/>
    <property type="match status" value="1"/>
</dbReference>
<feature type="transmembrane region" description="Helical" evidence="14">
    <location>
        <begin position="12"/>
        <end position="35"/>
    </location>
</feature>
<dbReference type="GO" id="GO:0055091">
    <property type="term" value="P:phospholipid homeostasis"/>
    <property type="evidence" value="ECO:0007669"/>
    <property type="project" value="TreeGrafter"/>
</dbReference>
<dbReference type="InterPro" id="IPR022791">
    <property type="entry name" value="L-PG_synthase/AglD"/>
</dbReference>
<feature type="transmembrane region" description="Helical" evidence="14">
    <location>
        <begin position="233"/>
        <end position="256"/>
    </location>
</feature>
<dbReference type="NCBIfam" id="NF033480">
    <property type="entry name" value="bifunc_MprF"/>
    <property type="match status" value="1"/>
</dbReference>
<feature type="transmembrane region" description="Helical" evidence="14">
    <location>
        <begin position="390"/>
        <end position="406"/>
    </location>
</feature>
<feature type="transmembrane region" description="Helical" evidence="14">
    <location>
        <begin position="359"/>
        <end position="378"/>
    </location>
</feature>
<evidence type="ECO:0000313" key="16">
    <source>
        <dbReference type="EMBL" id="OTP18722.1"/>
    </source>
</evidence>
<evidence type="ECO:0000256" key="11">
    <source>
        <dbReference type="ARBA" id="ARBA00023251"/>
    </source>
</evidence>
<evidence type="ECO:0000256" key="5">
    <source>
        <dbReference type="ARBA" id="ARBA00022475"/>
    </source>
</evidence>
<feature type="transmembrane region" description="Helical" evidence="14">
    <location>
        <begin position="487"/>
        <end position="509"/>
    </location>
</feature>
<gene>
    <name evidence="14" type="primary">mprF</name>
    <name evidence="17" type="ORF">A5888_000500</name>
    <name evidence="16" type="ORF">A5888_000536</name>
</gene>
<evidence type="ECO:0000256" key="12">
    <source>
        <dbReference type="ARBA" id="ARBA00031899"/>
    </source>
</evidence>
<evidence type="ECO:0000256" key="6">
    <source>
        <dbReference type="ARBA" id="ARBA00022679"/>
    </source>
</evidence>
<protein>
    <recommendedName>
        <fullName evidence="4 14">Phosphatidylglycerol lysyltransferase</fullName>
        <ecNumber evidence="3 14">2.3.2.3</ecNumber>
    </recommendedName>
    <alternativeName>
        <fullName evidence="12 14">Lysylphosphatidylglycerol synthase</fullName>
    </alternativeName>
</protein>
<evidence type="ECO:0000256" key="13">
    <source>
        <dbReference type="ARBA" id="ARBA00047540"/>
    </source>
</evidence>
<accession>A0A242KC43</accession>
<dbReference type="PANTHER" id="PTHR34697">
    <property type="entry name" value="PHOSPHATIDYLGLYCEROL LYSYLTRANSFERASE"/>
    <property type="match status" value="1"/>
</dbReference>
<comment type="caution">
    <text evidence="14">Lacks conserved residue(s) required for the propagation of feature annotation.</text>
</comment>
<sequence length="864" mass="98259">MKKIIQWVQHRLGFIKIVFIISVLFIVTSELLSIGKTLSFDQLKTIFLALPVWKIILMLLVGLLAVTPMFGYDIVLNRTLEQKVKKSYLFETSWMINSINNIAGFGGLISIGLRSEFYGKNTDGKKVVKALSKILIFLLSGLSIYSFLAFFLVLFGPDTGFLSQYSIWLIGGGLYFPAIMLLTTLRKDEYIGDIPLTSRFQLILTSFLEWTGVLVTFLLIGKLLDISFHPTQIIPLFIAASVIGIISMIPGALGSFDIMMILGLSALGNIPRETVVAWLLLYRLFYYIVPFLIGVVFFLKNLSSSLNDRYAGIPRELSIEISHKLLVALMYFSGIMIVLSTTIPEAFNQFHWLKELNPWSFHLLTQFPAVLLGFSLLIMGRGIAAKVTRAYIPTIGLILLTLAYTIFKDLSWSVIFILIVLLLFVIFSKKELYRKQLVYSWEMITVDGVIFAVLMILYIAIGVYNLPTFPHHKHHIISFFLFPSERVWLSGFLGILITALFMFVFIRFLQGKKHTIGEPLDRERASALFQTYGGNANSQLLFLNDKEMYIYKNSAGNETVLLQFKTFNNKCIVMGDPSGAKEDFSAAIAQFIQETDVWGYLPVFYEVSESLVLLLHEFGYDFIKMGEEAHVELADFTLSGKKRRADRATMNRFEKGQYQFDILSPPFLPETLSELKTVSDEWLGNRKEKGFSLGFFSEDYLQLSDIAVVKDNSGEIIAFANIMPTYTKLEGTIDLMRYKQRAPSGVMDFLFISIFNAMKEDGITYFNMGMAPLANVGTSRKSFIQERFAFLVYKFGASFYSFQGLRAYKNKYASTWVPRYTLYSRDSSIIYVMIALLIIDNAPIDASGKKSHGIKRILKNRYQR</sequence>
<evidence type="ECO:0000256" key="10">
    <source>
        <dbReference type="ARBA" id="ARBA00023136"/>
    </source>
</evidence>
<comment type="subcellular location">
    <subcellularLocation>
        <location evidence="1 14">Cell membrane</location>
        <topology evidence="1 14">Multi-pass membrane protein</topology>
    </subcellularLocation>
</comment>
<feature type="transmembrane region" description="Helical" evidence="14">
    <location>
        <begin position="55"/>
        <end position="76"/>
    </location>
</feature>